<evidence type="ECO:0000256" key="1">
    <source>
        <dbReference type="SAM" id="MobiDB-lite"/>
    </source>
</evidence>
<dbReference type="InterPro" id="IPR000757">
    <property type="entry name" value="Beta-glucanase-like"/>
</dbReference>
<dbReference type="InterPro" id="IPR013320">
    <property type="entry name" value="ConA-like_dom_sf"/>
</dbReference>
<organism evidence="4 5">
    <name type="scientific">Smittium mucronatum</name>
    <dbReference type="NCBI Taxonomy" id="133383"/>
    <lineage>
        <taxon>Eukaryota</taxon>
        <taxon>Fungi</taxon>
        <taxon>Fungi incertae sedis</taxon>
        <taxon>Zoopagomycota</taxon>
        <taxon>Kickxellomycotina</taxon>
        <taxon>Harpellomycetes</taxon>
        <taxon>Harpellales</taxon>
        <taxon>Legeriomycetaceae</taxon>
        <taxon>Smittium</taxon>
    </lineage>
</organism>
<dbReference type="STRING" id="133383.A0A1R0H1M1"/>
<evidence type="ECO:0000259" key="3">
    <source>
        <dbReference type="PROSITE" id="PS51762"/>
    </source>
</evidence>
<feature type="compositionally biased region" description="Low complexity" evidence="1">
    <location>
        <begin position="64"/>
        <end position="114"/>
    </location>
</feature>
<dbReference type="GO" id="GO:0031505">
    <property type="term" value="P:fungal-type cell wall organization"/>
    <property type="evidence" value="ECO:0007669"/>
    <property type="project" value="TreeGrafter"/>
</dbReference>
<dbReference type="InterPro" id="IPR050546">
    <property type="entry name" value="Glycosyl_Hydrlase_16"/>
</dbReference>
<name>A0A1R0H1M1_9FUNG</name>
<gene>
    <name evidence="4" type="ORF">AYI68_g2828</name>
</gene>
<dbReference type="GO" id="GO:0004553">
    <property type="term" value="F:hydrolase activity, hydrolyzing O-glycosyl compounds"/>
    <property type="evidence" value="ECO:0007669"/>
    <property type="project" value="InterPro"/>
</dbReference>
<evidence type="ECO:0000313" key="5">
    <source>
        <dbReference type="Proteomes" id="UP000187455"/>
    </source>
</evidence>
<feature type="chain" id="PRO_5012028453" evidence="2">
    <location>
        <begin position="20"/>
        <end position="320"/>
    </location>
</feature>
<dbReference type="Proteomes" id="UP000187455">
    <property type="component" value="Unassembled WGS sequence"/>
</dbReference>
<evidence type="ECO:0000313" key="4">
    <source>
        <dbReference type="EMBL" id="OLY83040.1"/>
    </source>
</evidence>
<dbReference type="Gene3D" id="2.60.120.200">
    <property type="match status" value="1"/>
</dbReference>
<dbReference type="GO" id="GO:0016757">
    <property type="term" value="F:glycosyltransferase activity"/>
    <property type="evidence" value="ECO:0007669"/>
    <property type="project" value="TreeGrafter"/>
</dbReference>
<accession>A0A1R0H1M1</accession>
<reference evidence="4 5" key="1">
    <citation type="journal article" date="2016" name="Mol. Biol. Evol.">
        <title>Genome-Wide Survey of Gut Fungi (Harpellales) Reveals the First Horizontally Transferred Ubiquitin Gene from a Mosquito Host.</title>
        <authorList>
            <person name="Wang Y."/>
            <person name="White M.M."/>
            <person name="Kvist S."/>
            <person name="Moncalvo J.M."/>
        </authorList>
    </citation>
    <scope>NUCLEOTIDE SEQUENCE [LARGE SCALE GENOMIC DNA]</scope>
    <source>
        <strain evidence="4 5">ALG-7-W6</strain>
    </source>
</reference>
<feature type="region of interest" description="Disordered" evidence="1">
    <location>
        <begin position="43"/>
        <end position="119"/>
    </location>
</feature>
<protein>
    <submittedName>
        <fullName evidence="4">Beta-glucanase</fullName>
    </submittedName>
</protein>
<dbReference type="PROSITE" id="PS51762">
    <property type="entry name" value="GH16_2"/>
    <property type="match status" value="1"/>
</dbReference>
<feature type="signal peptide" evidence="2">
    <location>
        <begin position="1"/>
        <end position="19"/>
    </location>
</feature>
<feature type="domain" description="GH16" evidence="3">
    <location>
        <begin position="116"/>
        <end position="319"/>
    </location>
</feature>
<evidence type="ECO:0000256" key="2">
    <source>
        <dbReference type="SAM" id="SignalP"/>
    </source>
</evidence>
<dbReference type="GO" id="GO:0005975">
    <property type="term" value="P:carbohydrate metabolic process"/>
    <property type="evidence" value="ECO:0007669"/>
    <property type="project" value="InterPro"/>
</dbReference>
<sequence length="320" mass="33853">MFNPSKISFILILLSAACAEIAYVTVYETLVITETAYSQFPPSTFTPSNSPSLPPTIPPTSADPTLPTAPTQTPTSTSTPTTSTPTTSTSQPATVDSVGPSPSSSKSSEGGKTDPVPSSCAPISVDFSAGQQLPSAFKIDYCPQNAVVKNGLLNMILTQECGTTISLANTISKYGKFTVVARMAPSPGAVTAFIFIGPSPSDEIDIEFVGTDTSNFQSMYFVNGQRIDQLAQYHTPGGDLSVNYHEYGIELLADRVNWFVDGNVVRTLARTDRGFPVNAAANVRLGVWDGSSVSAWAGTADFSTGPKTSFVKSFTFTPYC</sequence>
<proteinExistence type="predicted"/>
<dbReference type="PROSITE" id="PS51257">
    <property type="entry name" value="PROKAR_LIPOPROTEIN"/>
    <property type="match status" value="1"/>
</dbReference>
<comment type="caution">
    <text evidence="4">The sequence shown here is derived from an EMBL/GenBank/DDBJ whole genome shotgun (WGS) entry which is preliminary data.</text>
</comment>
<keyword evidence="5" id="KW-1185">Reference proteome</keyword>
<dbReference type="OrthoDB" id="4781at2759"/>
<keyword evidence="2" id="KW-0732">Signal</keyword>
<dbReference type="PANTHER" id="PTHR10963:SF68">
    <property type="entry name" value="GLYCOSIDASE CRH1-RELATED"/>
    <property type="match status" value="1"/>
</dbReference>
<dbReference type="SUPFAM" id="SSF49899">
    <property type="entry name" value="Concanavalin A-like lectins/glucanases"/>
    <property type="match status" value="1"/>
</dbReference>
<dbReference type="GO" id="GO:0009277">
    <property type="term" value="C:fungal-type cell wall"/>
    <property type="evidence" value="ECO:0007669"/>
    <property type="project" value="TreeGrafter"/>
</dbReference>
<dbReference type="EMBL" id="LSSL01001104">
    <property type="protein sequence ID" value="OLY83040.1"/>
    <property type="molecule type" value="Genomic_DNA"/>
</dbReference>
<dbReference type="Pfam" id="PF00722">
    <property type="entry name" value="Glyco_hydro_16"/>
    <property type="match status" value="1"/>
</dbReference>
<dbReference type="AlphaFoldDB" id="A0A1R0H1M1"/>
<dbReference type="PANTHER" id="PTHR10963">
    <property type="entry name" value="GLYCOSYL HYDROLASE-RELATED"/>
    <property type="match status" value="1"/>
</dbReference>